<protein>
    <submittedName>
        <fullName evidence="1">Uncharacterized protein</fullName>
    </submittedName>
</protein>
<gene>
    <name evidence="1" type="ORF">QE404_003713</name>
</gene>
<reference evidence="1 2" key="1">
    <citation type="submission" date="2023-07" db="EMBL/GenBank/DDBJ databases">
        <title>Functional and genomic diversity of the sorghum phyllosphere microbiome.</title>
        <authorList>
            <person name="Shade A."/>
        </authorList>
    </citation>
    <scope>NUCLEOTIDE SEQUENCE [LARGE SCALE GENOMIC DNA]</scope>
    <source>
        <strain evidence="1 2">SORGH_AS_1064</strain>
    </source>
</reference>
<comment type="caution">
    <text evidence="1">The sequence shown here is derived from an EMBL/GenBank/DDBJ whole genome shotgun (WGS) entry which is preliminary data.</text>
</comment>
<dbReference type="EMBL" id="JAUTAL010000001">
    <property type="protein sequence ID" value="MDQ1098566.1"/>
    <property type="molecule type" value="Genomic_DNA"/>
</dbReference>
<sequence>MKFFCSIFLIFYMVFRPLIPLAEYAVNYRYIAEVLCINKAKPELHCNGKCYLSKELAKNSDAPSPLDKVKNSGQKILDIYLLPGITAIQHVAGFSSEYISFAYRKAYAFLFLYSIFRPPVF</sequence>
<keyword evidence="2" id="KW-1185">Reference proteome</keyword>
<name>A0ABU0TP24_9FLAO</name>
<evidence type="ECO:0000313" key="2">
    <source>
        <dbReference type="Proteomes" id="UP001225072"/>
    </source>
</evidence>
<dbReference type="Proteomes" id="UP001225072">
    <property type="component" value="Unassembled WGS sequence"/>
</dbReference>
<evidence type="ECO:0000313" key="1">
    <source>
        <dbReference type="EMBL" id="MDQ1098566.1"/>
    </source>
</evidence>
<proteinExistence type="predicted"/>
<accession>A0ABU0TP24</accession>
<organism evidence="1 2">
    <name type="scientific">Chryseobacterium camelliae</name>
    <dbReference type="NCBI Taxonomy" id="1265445"/>
    <lineage>
        <taxon>Bacteria</taxon>
        <taxon>Pseudomonadati</taxon>
        <taxon>Bacteroidota</taxon>
        <taxon>Flavobacteriia</taxon>
        <taxon>Flavobacteriales</taxon>
        <taxon>Weeksellaceae</taxon>
        <taxon>Chryseobacterium group</taxon>
        <taxon>Chryseobacterium</taxon>
    </lineage>
</organism>
<dbReference type="RefSeq" id="WP_307452931.1">
    <property type="nucleotide sequence ID" value="NZ_JAUTAL010000001.1"/>
</dbReference>